<dbReference type="GO" id="GO:0006446">
    <property type="term" value="P:regulation of translational initiation"/>
    <property type="evidence" value="ECO:0007669"/>
    <property type="project" value="TreeGrafter"/>
</dbReference>
<dbReference type="InterPro" id="IPR001498">
    <property type="entry name" value="Impact_N"/>
</dbReference>
<dbReference type="PROSITE" id="PS00910">
    <property type="entry name" value="UPF0029"/>
    <property type="match status" value="1"/>
</dbReference>
<dbReference type="InterPro" id="IPR015796">
    <property type="entry name" value="Impact_YigZ-like"/>
</dbReference>
<dbReference type="EMBL" id="CP016808">
    <property type="protein sequence ID" value="ANY67981.1"/>
    <property type="molecule type" value="Genomic_DNA"/>
</dbReference>
<feature type="domain" description="Impact N-terminal" evidence="2">
    <location>
        <begin position="20"/>
        <end position="121"/>
    </location>
</feature>
<evidence type="ECO:0000313" key="4">
    <source>
        <dbReference type="EMBL" id="ANY67981.1"/>
    </source>
</evidence>
<dbReference type="InterPro" id="IPR015269">
    <property type="entry name" value="UPF0029_Impact_C"/>
</dbReference>
<dbReference type="Pfam" id="PF01205">
    <property type="entry name" value="Impact_N"/>
    <property type="match status" value="1"/>
</dbReference>
<dbReference type="InterPro" id="IPR020568">
    <property type="entry name" value="Ribosomal_Su5_D2-typ_SF"/>
</dbReference>
<gene>
    <name evidence="4" type="ORF">BBD42_16990</name>
</gene>
<dbReference type="RefSeq" id="WP_099519150.1">
    <property type="nucleotide sequence ID" value="NZ_CP016808.1"/>
</dbReference>
<proteinExistence type="inferred from homology"/>
<sequence length="211" mass="23392">MKLERYRTVRQQAHAEIVIKRSRFIGHAKPVETEEEAVQFIDEIKRLHKTATHNCSAYMVGERDQFQKQSDDGEPSGTAGKPILEVIKHKGLKNIAVVVTRYFGGTMLGAGGLVRAYTDGAVAGIEAADEIVNVLHREVRVSVDYTWYGKLENELHGRGIRVGGTAFTDRVIVSCLPVEPEAEAFIAWMTDLTQGQAEIEAGDSVYYIEGE</sequence>
<dbReference type="InterPro" id="IPR035647">
    <property type="entry name" value="EFG_III/V"/>
</dbReference>
<dbReference type="InterPro" id="IPR023582">
    <property type="entry name" value="Impact"/>
</dbReference>
<evidence type="ECO:0000259" key="3">
    <source>
        <dbReference type="Pfam" id="PF09186"/>
    </source>
</evidence>
<dbReference type="InterPro" id="IPR036956">
    <property type="entry name" value="Impact_N_sf"/>
</dbReference>
<dbReference type="InterPro" id="IPR020569">
    <property type="entry name" value="UPF0029_Impact_CS"/>
</dbReference>
<dbReference type="PANTHER" id="PTHR16301">
    <property type="entry name" value="IMPACT-RELATED"/>
    <property type="match status" value="1"/>
</dbReference>
<comment type="similarity">
    <text evidence="1">Belongs to the IMPACT family.</text>
</comment>
<feature type="domain" description="UPF0029" evidence="3">
    <location>
        <begin position="141"/>
        <end position="196"/>
    </location>
</feature>
<accession>A0A1B2DJW8</accession>
<evidence type="ECO:0000256" key="1">
    <source>
        <dbReference type="ARBA" id="ARBA00007665"/>
    </source>
</evidence>
<dbReference type="Gene3D" id="3.30.230.30">
    <property type="entry name" value="Impact, N-terminal domain"/>
    <property type="match status" value="1"/>
</dbReference>
<protein>
    <submittedName>
        <fullName evidence="4">YigZ family protein</fullName>
    </submittedName>
</protein>
<dbReference type="Pfam" id="PF09186">
    <property type="entry name" value="DUF1949"/>
    <property type="match status" value="1"/>
</dbReference>
<evidence type="ECO:0000259" key="2">
    <source>
        <dbReference type="Pfam" id="PF01205"/>
    </source>
</evidence>
<organism evidence="4">
    <name type="scientific">Paenibacillus sp. BIHB 4019</name>
    <dbReference type="NCBI Taxonomy" id="1870819"/>
    <lineage>
        <taxon>Bacteria</taxon>
        <taxon>Bacillati</taxon>
        <taxon>Bacillota</taxon>
        <taxon>Bacilli</taxon>
        <taxon>Bacillales</taxon>
        <taxon>Paenibacillaceae</taxon>
        <taxon>Paenibacillus</taxon>
    </lineage>
</organism>
<dbReference type="SUPFAM" id="SSF54211">
    <property type="entry name" value="Ribosomal protein S5 domain 2-like"/>
    <property type="match status" value="1"/>
</dbReference>
<dbReference type="GO" id="GO:0005737">
    <property type="term" value="C:cytoplasm"/>
    <property type="evidence" value="ECO:0007669"/>
    <property type="project" value="TreeGrafter"/>
</dbReference>
<dbReference type="PANTHER" id="PTHR16301:SF20">
    <property type="entry name" value="IMPACT FAMILY MEMBER YIGZ"/>
    <property type="match status" value="1"/>
</dbReference>
<dbReference type="NCBIfam" id="TIGR00257">
    <property type="entry name" value="IMPACT_YIGZ"/>
    <property type="match status" value="1"/>
</dbReference>
<reference evidence="4" key="1">
    <citation type="submission" date="2016-08" db="EMBL/GenBank/DDBJ databases">
        <title>Complete Genome Seqeunce of Paenibacillus sp. BIHB 4019 from tea rhizoplane.</title>
        <authorList>
            <person name="Thakur R."/>
            <person name="Swarnkar M.K."/>
            <person name="Gulati A."/>
        </authorList>
    </citation>
    <scope>NUCLEOTIDE SEQUENCE [LARGE SCALE GENOMIC DNA]</scope>
    <source>
        <strain evidence="4">BIHB4019</strain>
    </source>
</reference>
<dbReference type="SUPFAM" id="SSF54980">
    <property type="entry name" value="EF-G C-terminal domain-like"/>
    <property type="match status" value="1"/>
</dbReference>
<name>A0A1B2DJW8_9BACL</name>
<dbReference type="AlphaFoldDB" id="A0A1B2DJW8"/>